<protein>
    <submittedName>
        <fullName evidence="2">CSON010280 protein</fullName>
    </submittedName>
</protein>
<dbReference type="VEuPathDB" id="VectorBase:CSON010280"/>
<sequence>MKFLILLTLVMIFIQKIDSAVPVDQMIVEFAGTIGDHKALNIESKIKRVSKTMYKVNATLTFKEPWPDSISNVLTVYTFDHGMMKGLLTRTYYHSCEMLTNNKTGLLYKSVHSYVPDFPNKCPIPPGTWYIKDAEIPRYRKDWDPDLKTIVPPLLPESDKWRLEFDNLDGNGTKLGSLRVDVKFLNEFMSQ</sequence>
<feature type="signal peptide" evidence="1">
    <location>
        <begin position="1"/>
        <end position="19"/>
    </location>
</feature>
<dbReference type="AlphaFoldDB" id="A0A336LRF7"/>
<evidence type="ECO:0000256" key="1">
    <source>
        <dbReference type="SAM" id="SignalP"/>
    </source>
</evidence>
<name>A0A336LRF7_CULSO</name>
<proteinExistence type="predicted"/>
<reference evidence="3" key="2">
    <citation type="submission" date="2018-07" db="EMBL/GenBank/DDBJ databases">
        <authorList>
            <person name="Quirk P.G."/>
            <person name="Krulwich T.A."/>
        </authorList>
    </citation>
    <scope>NUCLEOTIDE SEQUENCE</scope>
</reference>
<dbReference type="EMBL" id="UFQS01004151">
    <property type="protein sequence ID" value="SSX16212.1"/>
    <property type="molecule type" value="Genomic_DNA"/>
</dbReference>
<gene>
    <name evidence="2" type="primary">CSON010280</name>
</gene>
<evidence type="ECO:0000313" key="2">
    <source>
        <dbReference type="EMBL" id="SSX16212.1"/>
    </source>
</evidence>
<keyword evidence="1" id="KW-0732">Signal</keyword>
<feature type="chain" id="PRO_5036062220" evidence="1">
    <location>
        <begin position="20"/>
        <end position="191"/>
    </location>
</feature>
<accession>A0A336LRF7</accession>
<evidence type="ECO:0000313" key="3">
    <source>
        <dbReference type="EMBL" id="SSX35538.1"/>
    </source>
</evidence>
<organism evidence="2">
    <name type="scientific">Culicoides sonorensis</name>
    <name type="common">Biting midge</name>
    <dbReference type="NCBI Taxonomy" id="179676"/>
    <lineage>
        <taxon>Eukaryota</taxon>
        <taxon>Metazoa</taxon>
        <taxon>Ecdysozoa</taxon>
        <taxon>Arthropoda</taxon>
        <taxon>Hexapoda</taxon>
        <taxon>Insecta</taxon>
        <taxon>Pterygota</taxon>
        <taxon>Neoptera</taxon>
        <taxon>Endopterygota</taxon>
        <taxon>Diptera</taxon>
        <taxon>Nematocera</taxon>
        <taxon>Chironomoidea</taxon>
        <taxon>Ceratopogonidae</taxon>
        <taxon>Ceratopogoninae</taxon>
        <taxon>Culicoides</taxon>
        <taxon>Monoculicoides</taxon>
    </lineage>
</organism>
<dbReference type="EMBL" id="UFQT01004151">
    <property type="protein sequence ID" value="SSX35538.1"/>
    <property type="molecule type" value="Genomic_DNA"/>
</dbReference>
<reference evidence="2" key="1">
    <citation type="submission" date="2018-04" db="EMBL/GenBank/DDBJ databases">
        <authorList>
            <person name="Go L.Y."/>
            <person name="Mitchell J.A."/>
        </authorList>
    </citation>
    <scope>NUCLEOTIDE SEQUENCE</scope>
    <source>
        <tissue evidence="2">Whole organism</tissue>
    </source>
</reference>